<dbReference type="Proteomes" id="UP000594263">
    <property type="component" value="Unplaced"/>
</dbReference>
<dbReference type="InterPro" id="IPR024949">
    <property type="entry name" value="Bet_v_I_allergen"/>
</dbReference>
<dbReference type="InterPro" id="IPR051761">
    <property type="entry name" value="MLP-like_ligand-binding"/>
</dbReference>
<dbReference type="GO" id="GO:0038023">
    <property type="term" value="F:signaling receptor activity"/>
    <property type="evidence" value="ECO:0007669"/>
    <property type="project" value="InterPro"/>
</dbReference>
<evidence type="ECO:0000313" key="4">
    <source>
        <dbReference type="Proteomes" id="UP000594263"/>
    </source>
</evidence>
<dbReference type="GO" id="GO:0006952">
    <property type="term" value="P:defense response"/>
    <property type="evidence" value="ECO:0007669"/>
    <property type="project" value="InterPro"/>
</dbReference>
<organism evidence="3 4">
    <name type="scientific">Kalanchoe fedtschenkoi</name>
    <name type="common">Lavender scallops</name>
    <name type="synonym">South American air plant</name>
    <dbReference type="NCBI Taxonomy" id="63787"/>
    <lineage>
        <taxon>Eukaryota</taxon>
        <taxon>Viridiplantae</taxon>
        <taxon>Streptophyta</taxon>
        <taxon>Embryophyta</taxon>
        <taxon>Tracheophyta</taxon>
        <taxon>Spermatophyta</taxon>
        <taxon>Magnoliopsida</taxon>
        <taxon>eudicotyledons</taxon>
        <taxon>Gunneridae</taxon>
        <taxon>Pentapetalae</taxon>
        <taxon>Saxifragales</taxon>
        <taxon>Crassulaceae</taxon>
        <taxon>Kalanchoe</taxon>
    </lineage>
</organism>
<reference evidence="3" key="1">
    <citation type="submission" date="2021-01" db="UniProtKB">
        <authorList>
            <consortium name="EnsemblPlants"/>
        </authorList>
    </citation>
    <scope>IDENTIFICATION</scope>
</reference>
<comment type="similarity">
    <text evidence="1">Belongs to the BetVI family.</text>
</comment>
<dbReference type="GO" id="GO:0010427">
    <property type="term" value="F:abscisic acid binding"/>
    <property type="evidence" value="ECO:0007669"/>
    <property type="project" value="InterPro"/>
</dbReference>
<feature type="domain" description="Bet v I/Major latex protein" evidence="2">
    <location>
        <begin position="1"/>
        <end position="149"/>
    </location>
</feature>
<dbReference type="InterPro" id="IPR000916">
    <property type="entry name" value="Bet_v_I/MLP"/>
</dbReference>
<sequence>MPEQMEVDVEVKISADKLWDTLRNSVTVFPTAFPELYKTIEVLEGDGKGPGSVRLLTFTEGNPFAVSKEKIEAVDDEKKTVTYSVIDGDLMKFYKTYKCHIYVEPKGEGSLVKWTCDYEKLVDDPNEPVMIKEFAVKTFKDIEAYNLKA</sequence>
<dbReference type="OMA" id="HDYKSID"/>
<evidence type="ECO:0000256" key="1">
    <source>
        <dbReference type="ARBA" id="ARBA00009744"/>
    </source>
</evidence>
<dbReference type="Pfam" id="PF00407">
    <property type="entry name" value="Bet_v_1"/>
    <property type="match status" value="1"/>
</dbReference>
<proteinExistence type="inferred from homology"/>
<dbReference type="InterPro" id="IPR023393">
    <property type="entry name" value="START-like_dom_sf"/>
</dbReference>
<dbReference type="FunFam" id="3.30.530.20:FF:000007">
    <property type="entry name" value="Major pollen allergen Bet v 1-A"/>
    <property type="match status" value="1"/>
</dbReference>
<dbReference type="SMART" id="SM01037">
    <property type="entry name" value="Bet_v_1"/>
    <property type="match status" value="1"/>
</dbReference>
<dbReference type="GO" id="GO:0004864">
    <property type="term" value="F:protein phosphatase inhibitor activity"/>
    <property type="evidence" value="ECO:0007669"/>
    <property type="project" value="InterPro"/>
</dbReference>
<evidence type="ECO:0000313" key="3">
    <source>
        <dbReference type="EnsemblPlants" id="Kaladp0024s0751.1.v1.1"/>
    </source>
</evidence>
<dbReference type="EnsemblPlants" id="Kaladp0024s0751.1.v1.1">
    <property type="protein sequence ID" value="Kaladp0024s0751.1.v1.1"/>
    <property type="gene ID" value="Kaladp0024s0751.v1.1"/>
</dbReference>
<dbReference type="SUPFAM" id="SSF55961">
    <property type="entry name" value="Bet v1-like"/>
    <property type="match status" value="1"/>
</dbReference>
<dbReference type="Gene3D" id="3.30.530.20">
    <property type="match status" value="1"/>
</dbReference>
<dbReference type="PANTHER" id="PTHR31907">
    <property type="entry name" value="MLP-LIKE PROTEIN 423"/>
    <property type="match status" value="1"/>
</dbReference>
<dbReference type="AlphaFoldDB" id="A0A7N0T7C3"/>
<accession>A0A7N0T7C3</accession>
<dbReference type="CDD" id="cd07816">
    <property type="entry name" value="Bet_v1-like"/>
    <property type="match status" value="1"/>
</dbReference>
<dbReference type="PRINTS" id="PR00634">
    <property type="entry name" value="BETALLERGEN"/>
</dbReference>
<evidence type="ECO:0000259" key="2">
    <source>
        <dbReference type="SMART" id="SM01037"/>
    </source>
</evidence>
<dbReference type="GO" id="GO:0009738">
    <property type="term" value="P:abscisic acid-activated signaling pathway"/>
    <property type="evidence" value="ECO:0007669"/>
    <property type="project" value="InterPro"/>
</dbReference>
<dbReference type="Gramene" id="Kaladp0024s0751.1.v1.1">
    <property type="protein sequence ID" value="Kaladp0024s0751.1.v1.1"/>
    <property type="gene ID" value="Kaladp0024s0751.v1.1"/>
</dbReference>
<keyword evidence="4" id="KW-1185">Reference proteome</keyword>
<name>A0A7N0T7C3_KALFE</name>
<protein>
    <recommendedName>
        <fullName evidence="2">Bet v I/Major latex protein domain-containing protein</fullName>
    </recommendedName>
</protein>